<dbReference type="Pfam" id="PF07002">
    <property type="entry name" value="Copine"/>
    <property type="match status" value="1"/>
</dbReference>
<dbReference type="PANTHER" id="PTHR45751">
    <property type="entry name" value="COPINE FAMILY PROTEIN 1"/>
    <property type="match status" value="1"/>
</dbReference>
<sequence length="282" mass="31597">MDTLLIIVLILFIVYLVTANKKKKKQPPKQSTPTLLTIQDKYRSFEDLQASMRKAGLESSQLIFGIDYTRSNNTQGEQTFGGHSLHALVPPLLNPYQKVIRTLGLVLEPFDDDNMIPVYGFGDSRTKGNNVFNIKTDGGMCNGVSDTLKIYEQITPHITLSGPTNFAPLIDKAIEIVRSMTSYHILVIIADGQVTNEADTIAAIIRASKYPLSIVMVGVGDGPWDTMEDFDDRIKERTFDNFQFVNFHKVTQGQDFPEVNFALHALMEIPDQFKAIRQLGLL</sequence>
<dbReference type="EMBL" id="JAKMXF010000210">
    <property type="protein sequence ID" value="KAI6655253.1"/>
    <property type="molecule type" value="Genomic_DNA"/>
</dbReference>
<keyword evidence="1" id="KW-0732">Signal</keyword>
<evidence type="ECO:0000313" key="3">
    <source>
        <dbReference type="EMBL" id="KAI6655253.1"/>
    </source>
</evidence>
<accession>A0AAV7K2T6</accession>
<keyword evidence="4" id="KW-1185">Reference proteome</keyword>
<dbReference type="Proteomes" id="UP001165289">
    <property type="component" value="Unassembled WGS sequence"/>
</dbReference>
<reference evidence="3 4" key="1">
    <citation type="journal article" date="2023" name="BMC Biol.">
        <title>The compact genome of the sponge Oopsacas minuta (Hexactinellida) is lacking key metazoan core genes.</title>
        <authorList>
            <person name="Santini S."/>
            <person name="Schenkelaars Q."/>
            <person name="Jourda C."/>
            <person name="Duchesne M."/>
            <person name="Belahbib H."/>
            <person name="Rocher C."/>
            <person name="Selva M."/>
            <person name="Riesgo A."/>
            <person name="Vervoort M."/>
            <person name="Leys S.P."/>
            <person name="Kodjabachian L."/>
            <person name="Le Bivic A."/>
            <person name="Borchiellini C."/>
            <person name="Claverie J.M."/>
            <person name="Renard E."/>
        </authorList>
    </citation>
    <scope>NUCLEOTIDE SEQUENCE [LARGE SCALE GENOMIC DNA]</scope>
    <source>
        <strain evidence="3">SPO-2</strain>
    </source>
</reference>
<feature type="signal peptide" evidence="1">
    <location>
        <begin position="1"/>
        <end position="19"/>
    </location>
</feature>
<dbReference type="GO" id="GO:0016567">
    <property type="term" value="P:protein ubiquitination"/>
    <property type="evidence" value="ECO:0007669"/>
    <property type="project" value="TreeGrafter"/>
</dbReference>
<evidence type="ECO:0000313" key="4">
    <source>
        <dbReference type="Proteomes" id="UP001165289"/>
    </source>
</evidence>
<dbReference type="Gene3D" id="3.40.50.410">
    <property type="entry name" value="von Willebrand factor, type A domain"/>
    <property type="match status" value="1"/>
</dbReference>
<dbReference type="InterPro" id="IPR036465">
    <property type="entry name" value="vWFA_dom_sf"/>
</dbReference>
<dbReference type="AlphaFoldDB" id="A0AAV7K2T6"/>
<feature type="domain" description="VWFA" evidence="2">
    <location>
        <begin position="59"/>
        <end position="247"/>
    </location>
</feature>
<organism evidence="3 4">
    <name type="scientific">Oopsacas minuta</name>
    <dbReference type="NCBI Taxonomy" id="111878"/>
    <lineage>
        <taxon>Eukaryota</taxon>
        <taxon>Metazoa</taxon>
        <taxon>Porifera</taxon>
        <taxon>Hexactinellida</taxon>
        <taxon>Hexasterophora</taxon>
        <taxon>Lyssacinosida</taxon>
        <taxon>Leucopsacidae</taxon>
        <taxon>Oopsacas</taxon>
    </lineage>
</organism>
<comment type="caution">
    <text evidence="3">The sequence shown here is derived from an EMBL/GenBank/DDBJ whole genome shotgun (WGS) entry which is preliminary data.</text>
</comment>
<dbReference type="SUPFAM" id="SSF53300">
    <property type="entry name" value="vWA-like"/>
    <property type="match status" value="1"/>
</dbReference>
<dbReference type="GO" id="GO:0005634">
    <property type="term" value="C:nucleus"/>
    <property type="evidence" value="ECO:0007669"/>
    <property type="project" value="TreeGrafter"/>
</dbReference>
<gene>
    <name evidence="3" type="ORF">LOD99_2541</name>
</gene>
<evidence type="ECO:0000259" key="2">
    <source>
        <dbReference type="SMART" id="SM00327"/>
    </source>
</evidence>
<proteinExistence type="predicted"/>
<dbReference type="InterPro" id="IPR002035">
    <property type="entry name" value="VWF_A"/>
</dbReference>
<dbReference type="GO" id="GO:0004842">
    <property type="term" value="F:ubiquitin-protein transferase activity"/>
    <property type="evidence" value="ECO:0007669"/>
    <property type="project" value="TreeGrafter"/>
</dbReference>
<dbReference type="PANTHER" id="PTHR45751:SF11">
    <property type="entry name" value="COPINE FAMILY PROTEIN 2"/>
    <property type="match status" value="1"/>
</dbReference>
<dbReference type="InterPro" id="IPR010734">
    <property type="entry name" value="Copine_C"/>
</dbReference>
<dbReference type="SMART" id="SM00327">
    <property type="entry name" value="VWA"/>
    <property type="match status" value="1"/>
</dbReference>
<dbReference type="InterPro" id="IPR052079">
    <property type="entry name" value="E3_ligase/Copine_domain"/>
</dbReference>
<evidence type="ECO:0000256" key="1">
    <source>
        <dbReference type="SAM" id="SignalP"/>
    </source>
</evidence>
<protein>
    <submittedName>
        <fullName evidence="3">Copine family protein 2-like</fullName>
    </submittedName>
</protein>
<name>A0AAV7K2T6_9METZ</name>
<feature type="chain" id="PRO_5043440150" evidence="1">
    <location>
        <begin position="20"/>
        <end position="282"/>
    </location>
</feature>